<evidence type="ECO:0000313" key="2">
    <source>
        <dbReference type="EMBL" id="MBB4842424.1"/>
    </source>
</evidence>
<feature type="transmembrane region" description="Helical" evidence="1">
    <location>
        <begin position="376"/>
        <end position="394"/>
    </location>
</feature>
<feature type="transmembrane region" description="Helical" evidence="1">
    <location>
        <begin position="314"/>
        <end position="332"/>
    </location>
</feature>
<feature type="transmembrane region" description="Helical" evidence="1">
    <location>
        <begin position="401"/>
        <end position="420"/>
    </location>
</feature>
<dbReference type="RefSeq" id="WP_184296588.1">
    <property type="nucleotide sequence ID" value="NZ_JACHLP010000001.1"/>
</dbReference>
<sequence length="421" mass="44890">MNRIVRLLSYLGSFLIARSLLFASPLLLASALPADAYAQIEWALATATLGAAVCTLGSGGLVPIVIVGGETTATSLRGIRWHHLLVAGTALATALLLHLTTQDSRLWQVSLLIGVLTLTTLKSIELRSNEHASTSLFVDALLLVSMAALAFVGTRFWPDLGPWLAPIALLTVFGILLVRDLHGDIRDGSWRTPTLRHEWRGAMRAGIPLMLTGALAIMITTSGRAGVGWLLVTQAAADYSVLSRGAALPIVAHQILVVAVFRKLYAATPQALGRLQTTIVALVATSSLLLWWLLPFYDDLLGPAFAQAATAHGGSLLMLLAQAVLWSAIALNDTLNARHGTAGAVLRWSAPSLALIFASSWAVFMVGPASLDRFVLIHSVAMLAFFVCQTSAMWRHGVRTLPMAATACLAFLSLFAFAQFS</sequence>
<feature type="transmembrane region" description="Helical" evidence="1">
    <location>
        <begin position="163"/>
        <end position="181"/>
    </location>
</feature>
<evidence type="ECO:0008006" key="4">
    <source>
        <dbReference type="Google" id="ProtNLM"/>
    </source>
</evidence>
<feature type="transmembrane region" description="Helical" evidence="1">
    <location>
        <begin position="45"/>
        <end position="69"/>
    </location>
</feature>
<name>A0A840L1T3_9BURK</name>
<accession>A0A840L1T3</accession>
<keyword evidence="1" id="KW-0812">Transmembrane</keyword>
<evidence type="ECO:0000256" key="1">
    <source>
        <dbReference type="SAM" id="Phobius"/>
    </source>
</evidence>
<feature type="transmembrane region" description="Helical" evidence="1">
    <location>
        <begin position="344"/>
        <end position="364"/>
    </location>
</feature>
<feature type="transmembrane region" description="Helical" evidence="1">
    <location>
        <begin position="136"/>
        <end position="157"/>
    </location>
</feature>
<proteinExistence type="predicted"/>
<keyword evidence="1" id="KW-1133">Transmembrane helix</keyword>
<feature type="transmembrane region" description="Helical" evidence="1">
    <location>
        <begin position="106"/>
        <end position="124"/>
    </location>
</feature>
<keyword evidence="1" id="KW-0472">Membrane</keyword>
<protein>
    <recommendedName>
        <fullName evidence="4">O-antigen/teichoic acid export membrane protein</fullName>
    </recommendedName>
</protein>
<feature type="transmembrane region" description="Helical" evidence="1">
    <location>
        <begin position="81"/>
        <end position="100"/>
    </location>
</feature>
<evidence type="ECO:0000313" key="3">
    <source>
        <dbReference type="Proteomes" id="UP000562027"/>
    </source>
</evidence>
<dbReference type="EMBL" id="JACHLP010000001">
    <property type="protein sequence ID" value="MBB4842424.1"/>
    <property type="molecule type" value="Genomic_DNA"/>
</dbReference>
<keyword evidence="3" id="KW-1185">Reference proteome</keyword>
<comment type="caution">
    <text evidence="2">The sequence shown here is derived from an EMBL/GenBank/DDBJ whole genome shotgun (WGS) entry which is preliminary data.</text>
</comment>
<feature type="transmembrane region" description="Helical" evidence="1">
    <location>
        <begin position="273"/>
        <end position="294"/>
    </location>
</feature>
<gene>
    <name evidence="2" type="ORF">HNP55_000919</name>
</gene>
<reference evidence="2 3" key="1">
    <citation type="submission" date="2020-08" db="EMBL/GenBank/DDBJ databases">
        <title>Functional genomics of gut bacteria from endangered species of beetles.</title>
        <authorList>
            <person name="Carlos-Shanley C."/>
        </authorList>
    </citation>
    <scope>NUCLEOTIDE SEQUENCE [LARGE SCALE GENOMIC DNA]</scope>
    <source>
        <strain evidence="2 3">S00239</strain>
    </source>
</reference>
<feature type="transmembrane region" description="Helical" evidence="1">
    <location>
        <begin position="202"/>
        <end position="221"/>
    </location>
</feature>
<organism evidence="2 3">
    <name type="scientific">Roseateles oligotrophus</name>
    <dbReference type="NCBI Taxonomy" id="1769250"/>
    <lineage>
        <taxon>Bacteria</taxon>
        <taxon>Pseudomonadati</taxon>
        <taxon>Pseudomonadota</taxon>
        <taxon>Betaproteobacteria</taxon>
        <taxon>Burkholderiales</taxon>
        <taxon>Sphaerotilaceae</taxon>
        <taxon>Roseateles</taxon>
    </lineage>
</organism>
<dbReference type="AlphaFoldDB" id="A0A840L1T3"/>
<feature type="transmembrane region" description="Helical" evidence="1">
    <location>
        <begin position="241"/>
        <end position="261"/>
    </location>
</feature>
<dbReference type="Proteomes" id="UP000562027">
    <property type="component" value="Unassembled WGS sequence"/>
</dbReference>